<proteinExistence type="predicted"/>
<dbReference type="RefSeq" id="WP_091817891.1">
    <property type="nucleotide sequence ID" value="NZ_FNCQ01000010.1"/>
</dbReference>
<dbReference type="EMBL" id="FNCQ01000010">
    <property type="protein sequence ID" value="SDG81553.1"/>
    <property type="molecule type" value="Genomic_DNA"/>
</dbReference>
<dbReference type="InterPro" id="IPR032774">
    <property type="entry name" value="WG_beta_rep"/>
</dbReference>
<evidence type="ECO:0000256" key="1">
    <source>
        <dbReference type="SAM" id="SignalP"/>
    </source>
</evidence>
<accession>A0A1G7XBT3</accession>
<dbReference type="STRING" id="645274.SAMN04487901_11041"/>
<feature type="chain" id="PRO_5011500854" evidence="1">
    <location>
        <begin position="21"/>
        <end position="459"/>
    </location>
</feature>
<evidence type="ECO:0000313" key="2">
    <source>
        <dbReference type="EMBL" id="SDG81553.1"/>
    </source>
</evidence>
<reference evidence="3" key="1">
    <citation type="submission" date="2016-10" db="EMBL/GenBank/DDBJ databases">
        <authorList>
            <person name="Varghese N."/>
            <person name="Submissions S."/>
        </authorList>
    </citation>
    <scope>NUCLEOTIDE SEQUENCE [LARGE SCALE GENOMIC DNA]</scope>
    <source>
        <strain evidence="3">BP1-148</strain>
    </source>
</reference>
<keyword evidence="3" id="KW-1185">Reference proteome</keyword>
<dbReference type="PANTHER" id="PTHR37841:SF1">
    <property type="entry name" value="DUF3298 DOMAIN-CONTAINING PROTEIN"/>
    <property type="match status" value="1"/>
</dbReference>
<dbReference type="PANTHER" id="PTHR37841">
    <property type="entry name" value="GLR2918 PROTEIN"/>
    <property type="match status" value="1"/>
</dbReference>
<feature type="signal peptide" evidence="1">
    <location>
        <begin position="1"/>
        <end position="20"/>
    </location>
</feature>
<dbReference type="AlphaFoldDB" id="A0A1G7XBT3"/>
<sequence length="459" mass="50318">MKAKALLTTLMTTLCLSANAQTVVWELKPTTYNDISRLGRNLYVVKHNGKVGLINSDGTIVAPIDNDQIGDLYEHKALVTRTDGHGERVAGILTDEGVYHGFATSYYTLNGQKFYSDGLLSVADERGNLGYIDDYGKAVVGFEGKYSRIKPFTEGFAAVMKNKKYVLIDKDGNEAKFMYGGNGIGPAIGGCTNVYQGKAYVYDEFGGADRSYYLYDAKAKSRLEKTGRIKNTATDYLYCYQSVTGRTKEVPFKKMVVKAGQVGLSPVTNKGLYGYEESGKTVLPAQLSAATPFEDNLAIVTLNGQIGILKYIPGNGFVATPQNGQLTFMEGNKVDCAFTLLSPSVWRDKAVDVKMRDEKGNIVALVKKSDNNYSFTLNLQGSCKKQFEVAVFAEGLKLFEGSVAYSFTMKERPKPQDVCHTCGKKLTECQYKGAHPKPEAKTCPTCGKKISECPYQGVH</sequence>
<dbReference type="Pfam" id="PF14903">
    <property type="entry name" value="WG_beta_rep"/>
    <property type="match status" value="2"/>
</dbReference>
<name>A0A1G7XBT3_9BACT</name>
<evidence type="ECO:0000313" key="3">
    <source>
        <dbReference type="Proteomes" id="UP000198779"/>
    </source>
</evidence>
<dbReference type="Proteomes" id="UP000198779">
    <property type="component" value="Unassembled WGS sequence"/>
</dbReference>
<protein>
    <submittedName>
        <fullName evidence="2">WG containing repeat-containing protein</fullName>
    </submittedName>
</protein>
<keyword evidence="1" id="KW-0732">Signal</keyword>
<organism evidence="2 3">
    <name type="scientific">Prevotella communis</name>
    <dbReference type="NCBI Taxonomy" id="2913614"/>
    <lineage>
        <taxon>Bacteria</taxon>
        <taxon>Pseudomonadati</taxon>
        <taxon>Bacteroidota</taxon>
        <taxon>Bacteroidia</taxon>
        <taxon>Bacteroidales</taxon>
        <taxon>Prevotellaceae</taxon>
        <taxon>Prevotella</taxon>
    </lineage>
</organism>
<gene>
    <name evidence="2" type="ORF">SAMN04487901_11041</name>
</gene>